<keyword evidence="1" id="KW-0805">Transcription regulation</keyword>
<dbReference type="Gene3D" id="1.10.10.10">
    <property type="entry name" value="Winged helix-like DNA-binding domain superfamily/Winged helix DNA-binding domain"/>
    <property type="match status" value="1"/>
</dbReference>
<evidence type="ECO:0000259" key="5">
    <source>
        <dbReference type="PROSITE" id="PS50043"/>
    </source>
</evidence>
<dbReference type="CDD" id="cd06170">
    <property type="entry name" value="LuxR_C_like"/>
    <property type="match status" value="1"/>
</dbReference>
<dbReference type="RefSeq" id="WP_241411845.1">
    <property type="nucleotide sequence ID" value="NZ_JAKZGO010000007.1"/>
</dbReference>
<proteinExistence type="predicted"/>
<keyword evidence="3" id="KW-0804">Transcription</keyword>
<dbReference type="InterPro" id="IPR016032">
    <property type="entry name" value="Sig_transdc_resp-reg_C-effctor"/>
</dbReference>
<gene>
    <name evidence="6" type="ORF">MM213_09885</name>
</gene>
<dbReference type="PANTHER" id="PTHR44688:SF16">
    <property type="entry name" value="DNA-BINDING TRANSCRIPTIONAL ACTIVATOR DEVR_DOSR"/>
    <property type="match status" value="1"/>
</dbReference>
<dbReference type="PANTHER" id="PTHR44688">
    <property type="entry name" value="DNA-BINDING TRANSCRIPTIONAL ACTIVATOR DEVR_DOSR"/>
    <property type="match status" value="1"/>
</dbReference>
<feature type="transmembrane region" description="Helical" evidence="4">
    <location>
        <begin position="7"/>
        <end position="25"/>
    </location>
</feature>
<protein>
    <submittedName>
        <fullName evidence="6">Helix-turn-helix transcriptional regulator</fullName>
    </submittedName>
</protein>
<reference evidence="6" key="1">
    <citation type="submission" date="2022-03" db="EMBL/GenBank/DDBJ databases">
        <title>De novo assembled genomes of Belliella spp. (Cyclobacteriaceae) strains.</title>
        <authorList>
            <person name="Szabo A."/>
            <person name="Korponai K."/>
            <person name="Felfoldi T."/>
        </authorList>
    </citation>
    <scope>NUCLEOTIDE SEQUENCE</scope>
    <source>
        <strain evidence="6">DSM 111903</strain>
    </source>
</reference>
<evidence type="ECO:0000256" key="4">
    <source>
        <dbReference type="SAM" id="Phobius"/>
    </source>
</evidence>
<dbReference type="Proteomes" id="UP001165430">
    <property type="component" value="Unassembled WGS sequence"/>
</dbReference>
<dbReference type="PROSITE" id="PS50043">
    <property type="entry name" value="HTH_LUXR_2"/>
    <property type="match status" value="1"/>
</dbReference>
<evidence type="ECO:0000313" key="7">
    <source>
        <dbReference type="Proteomes" id="UP001165430"/>
    </source>
</evidence>
<evidence type="ECO:0000256" key="3">
    <source>
        <dbReference type="ARBA" id="ARBA00023163"/>
    </source>
</evidence>
<keyword evidence="2" id="KW-0238">DNA-binding</keyword>
<accession>A0ABS9VBI7</accession>
<evidence type="ECO:0000256" key="2">
    <source>
        <dbReference type="ARBA" id="ARBA00023125"/>
    </source>
</evidence>
<comment type="caution">
    <text evidence="6">The sequence shown here is derived from an EMBL/GenBank/DDBJ whole genome shotgun (WGS) entry which is preliminary data.</text>
</comment>
<organism evidence="6 7">
    <name type="scientific">Belliella alkalica</name>
    <dbReference type="NCBI Taxonomy" id="1730871"/>
    <lineage>
        <taxon>Bacteria</taxon>
        <taxon>Pseudomonadati</taxon>
        <taxon>Bacteroidota</taxon>
        <taxon>Cytophagia</taxon>
        <taxon>Cytophagales</taxon>
        <taxon>Cyclobacteriaceae</taxon>
        <taxon>Belliella</taxon>
    </lineage>
</organism>
<dbReference type="PRINTS" id="PR00038">
    <property type="entry name" value="HTHLUXR"/>
</dbReference>
<keyword evidence="4" id="KW-1133">Transmembrane helix</keyword>
<keyword evidence="4" id="KW-0812">Transmembrane</keyword>
<dbReference type="Pfam" id="PF00196">
    <property type="entry name" value="GerE"/>
    <property type="match status" value="1"/>
</dbReference>
<keyword evidence="7" id="KW-1185">Reference proteome</keyword>
<dbReference type="EMBL" id="JAKZGO010000007">
    <property type="protein sequence ID" value="MCH7413794.1"/>
    <property type="molecule type" value="Genomic_DNA"/>
</dbReference>
<dbReference type="SMART" id="SM00421">
    <property type="entry name" value="HTH_LUXR"/>
    <property type="match status" value="1"/>
</dbReference>
<dbReference type="InterPro" id="IPR000792">
    <property type="entry name" value="Tscrpt_reg_LuxR_C"/>
</dbReference>
<name>A0ABS9VBI7_9BACT</name>
<dbReference type="SUPFAM" id="SSF46894">
    <property type="entry name" value="C-terminal effector domain of the bipartite response regulators"/>
    <property type="match status" value="1"/>
</dbReference>
<feature type="domain" description="HTH luxR-type" evidence="5">
    <location>
        <begin position="72"/>
        <end position="134"/>
    </location>
</feature>
<evidence type="ECO:0000313" key="6">
    <source>
        <dbReference type="EMBL" id="MCH7413794.1"/>
    </source>
</evidence>
<keyword evidence="4" id="KW-0472">Membrane</keyword>
<dbReference type="InterPro" id="IPR036388">
    <property type="entry name" value="WH-like_DNA-bd_sf"/>
</dbReference>
<evidence type="ECO:0000256" key="1">
    <source>
        <dbReference type="ARBA" id="ARBA00023015"/>
    </source>
</evidence>
<feature type="transmembrane region" description="Helical" evidence="4">
    <location>
        <begin position="31"/>
        <end position="50"/>
    </location>
</feature>
<sequence>MLPIIAILFFASNYMIFTEIVPLLHWNMSCVLLYLLMLFGFIVSWIYAGAINKNYLVAKAELEDEDTEILALQEKLKTLSRKEKEVLNLILQNKSNQQICDELFISLSTLKSHINHIYHKMEVSKRQEIIALFG</sequence>